<dbReference type="PANTHER" id="PTHR12599">
    <property type="entry name" value="PTERIN-4-ALPHA-CARBINOLAMINE DEHYDRATASE"/>
    <property type="match status" value="1"/>
</dbReference>
<gene>
    <name evidence="6" type="ORF">IE077_001868</name>
</gene>
<evidence type="ECO:0000256" key="3">
    <source>
        <dbReference type="ARBA" id="ARBA00013252"/>
    </source>
</evidence>
<sequence length="67" mass="7773">MQAWGFMNRVALHAERMDHHPNWFNVYNRVDIELSTHDVNGLSEKDFALAQLIDSVCDLQPSSFPEK</sequence>
<evidence type="ECO:0000256" key="5">
    <source>
        <dbReference type="ARBA" id="ARBA00030497"/>
    </source>
</evidence>
<dbReference type="Proteomes" id="UP000823046">
    <property type="component" value="Unassembled WGS sequence"/>
</dbReference>
<dbReference type="Gene3D" id="3.30.1360.20">
    <property type="entry name" value="Transcriptional coactivator/pterin dehydratase"/>
    <property type="match status" value="1"/>
</dbReference>
<proteinExistence type="inferred from homology"/>
<dbReference type="EMBL" id="JADAQX010001023">
    <property type="protein sequence ID" value="KAF8819029.1"/>
    <property type="molecule type" value="Genomic_DNA"/>
</dbReference>
<comment type="catalytic activity">
    <reaction evidence="1">
        <text>(4aS,6R)-4a-hydroxy-L-erythro-5,6,7,8-tetrahydrobiopterin = (6R)-L-erythro-6,7-dihydrobiopterin + H2O</text>
        <dbReference type="Rhea" id="RHEA:11920"/>
        <dbReference type="ChEBI" id="CHEBI:15377"/>
        <dbReference type="ChEBI" id="CHEBI:15642"/>
        <dbReference type="ChEBI" id="CHEBI:43120"/>
        <dbReference type="EC" id="4.2.1.96"/>
    </reaction>
</comment>
<evidence type="ECO:0000256" key="2">
    <source>
        <dbReference type="ARBA" id="ARBA00006472"/>
    </source>
</evidence>
<dbReference type="InterPro" id="IPR001533">
    <property type="entry name" value="Pterin_deHydtase"/>
</dbReference>
<name>A0ABQ7J535_9APIC</name>
<reference evidence="6 7" key="1">
    <citation type="journal article" date="2020" name="bioRxiv">
        <title>Metabolic contributions of an alphaproteobacterial endosymbiont in the apicomplexan Cardiosporidium cionae.</title>
        <authorList>
            <person name="Hunter E.S."/>
            <person name="Paight C.J."/>
            <person name="Lane C.E."/>
        </authorList>
    </citation>
    <scope>NUCLEOTIDE SEQUENCE [LARGE SCALE GENOMIC DNA]</scope>
    <source>
        <strain evidence="6">ESH_2018</strain>
    </source>
</reference>
<dbReference type="PANTHER" id="PTHR12599:SF0">
    <property type="entry name" value="PTERIN-4-ALPHA-CARBINOLAMINE DEHYDRATASE"/>
    <property type="match status" value="1"/>
</dbReference>
<dbReference type="EC" id="4.2.1.96" evidence="3"/>
<comment type="similarity">
    <text evidence="2">Belongs to the pterin-4-alpha-carbinolamine dehydratase family.</text>
</comment>
<evidence type="ECO:0000256" key="1">
    <source>
        <dbReference type="ARBA" id="ARBA00001554"/>
    </source>
</evidence>
<evidence type="ECO:0000256" key="4">
    <source>
        <dbReference type="ARBA" id="ARBA00023239"/>
    </source>
</evidence>
<evidence type="ECO:0000313" key="6">
    <source>
        <dbReference type="EMBL" id="KAF8819029.1"/>
    </source>
</evidence>
<organism evidence="6 7">
    <name type="scientific">Cardiosporidium cionae</name>
    <dbReference type="NCBI Taxonomy" id="476202"/>
    <lineage>
        <taxon>Eukaryota</taxon>
        <taxon>Sar</taxon>
        <taxon>Alveolata</taxon>
        <taxon>Apicomplexa</taxon>
        <taxon>Aconoidasida</taxon>
        <taxon>Nephromycida</taxon>
        <taxon>Cardiosporidium</taxon>
    </lineage>
</organism>
<protein>
    <recommendedName>
        <fullName evidence="3">4a-hydroxytetrahydrobiopterin dehydratase</fullName>
        <ecNumber evidence="3">4.2.1.96</ecNumber>
    </recommendedName>
    <alternativeName>
        <fullName evidence="5">4-alpha-hydroxy-tetrahydropterin dehydratase</fullName>
    </alternativeName>
</protein>
<comment type="caution">
    <text evidence="6">The sequence shown here is derived from an EMBL/GenBank/DDBJ whole genome shotgun (WGS) entry which is preliminary data.</text>
</comment>
<dbReference type="SUPFAM" id="SSF55248">
    <property type="entry name" value="PCD-like"/>
    <property type="match status" value="1"/>
</dbReference>
<keyword evidence="7" id="KW-1185">Reference proteome</keyword>
<accession>A0ABQ7J535</accession>
<keyword evidence="4" id="KW-0456">Lyase</keyword>
<evidence type="ECO:0000313" key="7">
    <source>
        <dbReference type="Proteomes" id="UP000823046"/>
    </source>
</evidence>
<dbReference type="InterPro" id="IPR036428">
    <property type="entry name" value="PCD_sf"/>
</dbReference>
<dbReference type="Pfam" id="PF01329">
    <property type="entry name" value="Pterin_4a"/>
    <property type="match status" value="1"/>
</dbReference>